<dbReference type="PROSITE" id="PS00892">
    <property type="entry name" value="HIT_1"/>
    <property type="match status" value="1"/>
</dbReference>
<dbReference type="Proteomes" id="UP000199054">
    <property type="component" value="Unassembled WGS sequence"/>
</dbReference>
<keyword evidence="6" id="KW-1185">Reference proteome</keyword>
<accession>A0A1H8L481</accession>
<dbReference type="InterPro" id="IPR001310">
    <property type="entry name" value="Histidine_triad_HIT"/>
</dbReference>
<evidence type="ECO:0000256" key="3">
    <source>
        <dbReference type="PROSITE-ProRule" id="PRU00464"/>
    </source>
</evidence>
<dbReference type="PROSITE" id="PS51084">
    <property type="entry name" value="HIT_2"/>
    <property type="match status" value="1"/>
</dbReference>
<name>A0A1H8L481_9RHOB</name>
<sequence>MAFDYDDNNIFAKILRNEIPNDTVAENEHALAFRDIRPQAPSHVLVIPKGRYVSYDDFAANASDAEIVGFTRLCAEAIAKEGVGLDSGGQGFRTVANTGVHGVQEVPHYHLHIMGGRVMGPMLALRD</sequence>
<reference evidence="5 6" key="1">
    <citation type="submission" date="2016-10" db="EMBL/GenBank/DDBJ databases">
        <authorList>
            <person name="de Groot N.N."/>
        </authorList>
    </citation>
    <scope>NUCLEOTIDE SEQUENCE [LARGE SCALE GENOMIC DNA]</scope>
    <source>
        <strain evidence="5 6">DSM 8512</strain>
    </source>
</reference>
<dbReference type="InterPro" id="IPR036265">
    <property type="entry name" value="HIT-like_sf"/>
</dbReference>
<dbReference type="Gene3D" id="3.30.428.10">
    <property type="entry name" value="HIT-like"/>
    <property type="match status" value="1"/>
</dbReference>
<feature type="domain" description="HIT" evidence="4">
    <location>
        <begin position="10"/>
        <end position="124"/>
    </location>
</feature>
<dbReference type="InterPro" id="IPR019808">
    <property type="entry name" value="Histidine_triad_CS"/>
</dbReference>
<dbReference type="STRING" id="34002.SAMN04489859_102742"/>
<dbReference type="RefSeq" id="WP_090614741.1">
    <property type="nucleotide sequence ID" value="NZ_CP067124.1"/>
</dbReference>
<evidence type="ECO:0000313" key="6">
    <source>
        <dbReference type="Proteomes" id="UP000199054"/>
    </source>
</evidence>
<evidence type="ECO:0000256" key="1">
    <source>
        <dbReference type="PIRSR" id="PIRSR601310-1"/>
    </source>
</evidence>
<gene>
    <name evidence="5" type="ORF">SAMN04489859_102742</name>
</gene>
<dbReference type="PANTHER" id="PTHR23089">
    <property type="entry name" value="HISTIDINE TRIAD HIT PROTEIN"/>
    <property type="match status" value="1"/>
</dbReference>
<evidence type="ECO:0000259" key="4">
    <source>
        <dbReference type="PROSITE" id="PS51084"/>
    </source>
</evidence>
<feature type="short sequence motif" description="Histidine triad motif" evidence="2 3">
    <location>
        <begin position="108"/>
        <end position="112"/>
    </location>
</feature>
<dbReference type="AlphaFoldDB" id="A0A1H8L481"/>
<dbReference type="PRINTS" id="PR00332">
    <property type="entry name" value="HISTRIAD"/>
</dbReference>
<dbReference type="Pfam" id="PF01230">
    <property type="entry name" value="HIT"/>
    <property type="match status" value="1"/>
</dbReference>
<organism evidence="5 6">
    <name type="scientific">Paracoccus alcaliphilus</name>
    <dbReference type="NCBI Taxonomy" id="34002"/>
    <lineage>
        <taxon>Bacteria</taxon>
        <taxon>Pseudomonadati</taxon>
        <taxon>Pseudomonadota</taxon>
        <taxon>Alphaproteobacteria</taxon>
        <taxon>Rhodobacterales</taxon>
        <taxon>Paracoccaceae</taxon>
        <taxon>Paracoccus</taxon>
    </lineage>
</organism>
<proteinExistence type="predicted"/>
<feature type="active site" description="Tele-AMP-histidine intermediate" evidence="1">
    <location>
        <position position="110"/>
    </location>
</feature>
<dbReference type="SUPFAM" id="SSF54197">
    <property type="entry name" value="HIT-like"/>
    <property type="match status" value="1"/>
</dbReference>
<evidence type="ECO:0000256" key="2">
    <source>
        <dbReference type="PIRSR" id="PIRSR601310-3"/>
    </source>
</evidence>
<evidence type="ECO:0000313" key="5">
    <source>
        <dbReference type="EMBL" id="SEN99933.1"/>
    </source>
</evidence>
<dbReference type="InterPro" id="IPR011146">
    <property type="entry name" value="HIT-like"/>
</dbReference>
<dbReference type="GO" id="GO:0003824">
    <property type="term" value="F:catalytic activity"/>
    <property type="evidence" value="ECO:0007669"/>
    <property type="project" value="InterPro"/>
</dbReference>
<dbReference type="OrthoDB" id="9784774at2"/>
<protein>
    <submittedName>
        <fullName evidence="5">Histidine triad (HIT) family protein</fullName>
    </submittedName>
</protein>
<dbReference type="EMBL" id="FODE01000027">
    <property type="protein sequence ID" value="SEN99933.1"/>
    <property type="molecule type" value="Genomic_DNA"/>
</dbReference>